<name>A0A1Y2I292_9FUNG</name>
<reference evidence="1 2" key="1">
    <citation type="submission" date="2016-07" db="EMBL/GenBank/DDBJ databases">
        <title>Pervasive Adenine N6-methylation of Active Genes in Fungi.</title>
        <authorList>
            <consortium name="DOE Joint Genome Institute"/>
            <person name="Mondo S.J."/>
            <person name="Dannebaum R.O."/>
            <person name="Kuo R.C."/>
            <person name="Labutti K."/>
            <person name="Haridas S."/>
            <person name="Kuo A."/>
            <person name="Salamov A."/>
            <person name="Ahrendt S.R."/>
            <person name="Lipzen A."/>
            <person name="Sullivan W."/>
            <person name="Andreopoulos W.B."/>
            <person name="Clum A."/>
            <person name="Lindquist E."/>
            <person name="Daum C."/>
            <person name="Ramamoorthy G.K."/>
            <person name="Gryganskyi A."/>
            <person name="Culley D."/>
            <person name="Magnuson J.K."/>
            <person name="James T.Y."/>
            <person name="O'Malley M.A."/>
            <person name="Stajich J.E."/>
            <person name="Spatafora J.W."/>
            <person name="Visel A."/>
            <person name="Grigoriev I.V."/>
        </authorList>
    </citation>
    <scope>NUCLEOTIDE SEQUENCE [LARGE SCALE GENOMIC DNA]</scope>
    <source>
        <strain evidence="1 2">PL171</strain>
    </source>
</reference>
<gene>
    <name evidence="1" type="ORF">BCR44DRAFT_1249448</name>
</gene>
<dbReference type="EMBL" id="MCFL01000005">
    <property type="protein sequence ID" value="ORZ39532.1"/>
    <property type="molecule type" value="Genomic_DNA"/>
</dbReference>
<organism evidence="1 2">
    <name type="scientific">Catenaria anguillulae PL171</name>
    <dbReference type="NCBI Taxonomy" id="765915"/>
    <lineage>
        <taxon>Eukaryota</taxon>
        <taxon>Fungi</taxon>
        <taxon>Fungi incertae sedis</taxon>
        <taxon>Blastocladiomycota</taxon>
        <taxon>Blastocladiomycetes</taxon>
        <taxon>Blastocladiales</taxon>
        <taxon>Catenariaceae</taxon>
        <taxon>Catenaria</taxon>
    </lineage>
</organism>
<dbReference type="Proteomes" id="UP000193411">
    <property type="component" value="Unassembled WGS sequence"/>
</dbReference>
<dbReference type="AlphaFoldDB" id="A0A1Y2I292"/>
<accession>A0A1Y2I292</accession>
<comment type="caution">
    <text evidence="1">The sequence shown here is derived from an EMBL/GenBank/DDBJ whole genome shotgun (WGS) entry which is preliminary data.</text>
</comment>
<protein>
    <submittedName>
        <fullName evidence="1">Uncharacterized protein</fullName>
    </submittedName>
</protein>
<keyword evidence="2" id="KW-1185">Reference proteome</keyword>
<sequence>MARPDVATQNMKLKKIRRSFTLREQYHSALIARLVDSTTIVARQLNIPRGTLDGWVRKMSKLERFIKGGFGSYCRLPGDGRNVANPALDAHLLAFVTANRRQGTTTNVADLIFHGQEFLDAAGNSKHKCSHGFIRGFLSGSQQLGVPRPHTGYGQSCRGHGRHPAEFFTNNRRTLAGLQGEKAQAAIINFDETPIWLDSPRARVHWFRRL</sequence>
<evidence type="ECO:0000313" key="2">
    <source>
        <dbReference type="Proteomes" id="UP000193411"/>
    </source>
</evidence>
<evidence type="ECO:0000313" key="1">
    <source>
        <dbReference type="EMBL" id="ORZ39532.1"/>
    </source>
</evidence>
<proteinExistence type="predicted"/>